<gene>
    <name evidence="1" type="ORF">BDV95DRAFT_188247</name>
</gene>
<dbReference type="Proteomes" id="UP000481861">
    <property type="component" value="Unassembled WGS sequence"/>
</dbReference>
<keyword evidence="2" id="KW-1185">Reference proteome</keyword>
<dbReference type="EMBL" id="JAADJZ010000024">
    <property type="protein sequence ID" value="KAF2867241.1"/>
    <property type="molecule type" value="Genomic_DNA"/>
</dbReference>
<protein>
    <submittedName>
        <fullName evidence="1">Uncharacterized protein</fullName>
    </submittedName>
</protein>
<evidence type="ECO:0000313" key="1">
    <source>
        <dbReference type="EMBL" id="KAF2867241.1"/>
    </source>
</evidence>
<organism evidence="1 2">
    <name type="scientific">Massariosphaeria phaeospora</name>
    <dbReference type="NCBI Taxonomy" id="100035"/>
    <lineage>
        <taxon>Eukaryota</taxon>
        <taxon>Fungi</taxon>
        <taxon>Dikarya</taxon>
        <taxon>Ascomycota</taxon>
        <taxon>Pezizomycotina</taxon>
        <taxon>Dothideomycetes</taxon>
        <taxon>Pleosporomycetidae</taxon>
        <taxon>Pleosporales</taxon>
        <taxon>Pleosporales incertae sedis</taxon>
        <taxon>Massariosphaeria</taxon>
    </lineage>
</organism>
<sequence length="136" mass="15086">MTEHRCEWPSGSKWLLPSDDTAIHCLQPQAVVQGCAVTRASDLRCYRCSPHPAAALESARRPRISAPPCRCAASEACSWRSAWDPNRPHDAVTACIPTPVRADWRYTHQPRAAPSDDTGLWRPGGLKRVAWLVCVM</sequence>
<dbReference type="PROSITE" id="PS51257">
    <property type="entry name" value="PROKAR_LIPOPROTEIN"/>
    <property type="match status" value="1"/>
</dbReference>
<name>A0A7C8M492_9PLEO</name>
<comment type="caution">
    <text evidence="1">The sequence shown here is derived from an EMBL/GenBank/DDBJ whole genome shotgun (WGS) entry which is preliminary data.</text>
</comment>
<reference evidence="1 2" key="1">
    <citation type="submission" date="2020-01" db="EMBL/GenBank/DDBJ databases">
        <authorList>
            <consortium name="DOE Joint Genome Institute"/>
            <person name="Haridas S."/>
            <person name="Albert R."/>
            <person name="Binder M."/>
            <person name="Bloem J."/>
            <person name="Labutti K."/>
            <person name="Salamov A."/>
            <person name="Andreopoulos B."/>
            <person name="Baker S.E."/>
            <person name="Barry K."/>
            <person name="Bills G."/>
            <person name="Bluhm B.H."/>
            <person name="Cannon C."/>
            <person name="Castanera R."/>
            <person name="Culley D.E."/>
            <person name="Daum C."/>
            <person name="Ezra D."/>
            <person name="Gonzalez J.B."/>
            <person name="Henrissat B."/>
            <person name="Kuo A."/>
            <person name="Liang C."/>
            <person name="Lipzen A."/>
            <person name="Lutzoni F."/>
            <person name="Magnuson J."/>
            <person name="Mondo S."/>
            <person name="Nolan M."/>
            <person name="Ohm R."/>
            <person name="Pangilinan J."/>
            <person name="Park H.-J.H."/>
            <person name="Ramirez L."/>
            <person name="Alfaro M."/>
            <person name="Sun H."/>
            <person name="Tritt A."/>
            <person name="Yoshinaga Y."/>
            <person name="Zwiers L.-H.L."/>
            <person name="Turgeon B.G."/>
            <person name="Goodwin S.B."/>
            <person name="Spatafora J.W."/>
            <person name="Crous P.W."/>
            <person name="Grigoriev I.V."/>
        </authorList>
    </citation>
    <scope>NUCLEOTIDE SEQUENCE [LARGE SCALE GENOMIC DNA]</scope>
    <source>
        <strain evidence="1 2">CBS 611.86</strain>
    </source>
</reference>
<proteinExistence type="predicted"/>
<dbReference type="AlphaFoldDB" id="A0A7C8M492"/>
<evidence type="ECO:0000313" key="2">
    <source>
        <dbReference type="Proteomes" id="UP000481861"/>
    </source>
</evidence>
<accession>A0A7C8M492</accession>